<dbReference type="PANTHER" id="PTHR34235">
    <property type="entry name" value="SLR1203 PROTEIN-RELATED"/>
    <property type="match status" value="1"/>
</dbReference>
<proteinExistence type="predicted"/>
<dbReference type="Proteomes" id="UP001241603">
    <property type="component" value="Unassembled WGS sequence"/>
</dbReference>
<dbReference type="EMBL" id="JAUSVO010000002">
    <property type="protein sequence ID" value="MDQ0437234.1"/>
    <property type="molecule type" value="Genomic_DNA"/>
</dbReference>
<reference evidence="1 2" key="1">
    <citation type="submission" date="2023-07" db="EMBL/GenBank/DDBJ databases">
        <title>Genomic Encyclopedia of Type Strains, Phase IV (KMG-IV): sequencing the most valuable type-strain genomes for metagenomic binning, comparative biology and taxonomic classification.</title>
        <authorList>
            <person name="Goeker M."/>
        </authorList>
    </citation>
    <scope>NUCLEOTIDE SEQUENCE [LARGE SCALE GENOMIC DNA]</scope>
    <source>
        <strain evidence="1 2">B6-8</strain>
    </source>
</reference>
<organism evidence="1 2">
    <name type="scientific">Kaistia dalseonensis</name>
    <dbReference type="NCBI Taxonomy" id="410840"/>
    <lineage>
        <taxon>Bacteria</taxon>
        <taxon>Pseudomonadati</taxon>
        <taxon>Pseudomonadota</taxon>
        <taxon>Alphaproteobacteria</taxon>
        <taxon>Hyphomicrobiales</taxon>
        <taxon>Kaistiaceae</taxon>
        <taxon>Kaistia</taxon>
    </lineage>
</organism>
<dbReference type="Gene3D" id="1.20.1220.20">
    <property type="entry name" value="Uncharcterised protein PF01724"/>
    <property type="match status" value="1"/>
</dbReference>
<evidence type="ECO:0000313" key="1">
    <source>
        <dbReference type="EMBL" id="MDQ0437234.1"/>
    </source>
</evidence>
<keyword evidence="2" id="KW-1185">Reference proteome</keyword>
<dbReference type="Pfam" id="PF01724">
    <property type="entry name" value="DUF29"/>
    <property type="match status" value="1"/>
</dbReference>
<evidence type="ECO:0008006" key="3">
    <source>
        <dbReference type="Google" id="ProtNLM"/>
    </source>
</evidence>
<evidence type="ECO:0000313" key="2">
    <source>
        <dbReference type="Proteomes" id="UP001241603"/>
    </source>
</evidence>
<comment type="caution">
    <text evidence="1">The sequence shown here is derived from an EMBL/GenBank/DDBJ whole genome shotgun (WGS) entry which is preliminary data.</text>
</comment>
<gene>
    <name evidence="1" type="ORF">QO014_001619</name>
</gene>
<name>A0ABU0H6U3_9HYPH</name>
<sequence length="154" mass="17878">MSTKAATHPAVDYEADFYAWTQDQAEKLRARRQNEIDWDNVAEEIDSVGRSQRKEIRHRLVVLLHHLLKWEYQPERRSNSWRASIGEARAEIRSEIDDSPSLRGYPDEVLARQYWLAGLKAAEETNLSEATFPEECPYSVEQILDPNYFPGTPS</sequence>
<protein>
    <recommendedName>
        <fullName evidence="3">DUF29 domain-containing protein</fullName>
    </recommendedName>
</protein>
<accession>A0ABU0H6U3</accession>
<dbReference type="RefSeq" id="WP_266348165.1">
    <property type="nucleotide sequence ID" value="NZ_JAPKNG010000002.1"/>
</dbReference>
<dbReference type="InterPro" id="IPR002636">
    <property type="entry name" value="DUF29"/>
</dbReference>